<name>A0A1R1PHB7_ZANCU</name>
<dbReference type="InterPro" id="IPR036770">
    <property type="entry name" value="Ankyrin_rpt-contain_sf"/>
</dbReference>
<accession>A0A1R1PHB7</accession>
<organism evidence="5 6">
    <name type="scientific">Zancudomyces culisetae</name>
    <name type="common">Gut fungus</name>
    <name type="synonym">Smittium culisetae</name>
    <dbReference type="NCBI Taxonomy" id="1213189"/>
    <lineage>
        <taxon>Eukaryota</taxon>
        <taxon>Fungi</taxon>
        <taxon>Fungi incertae sedis</taxon>
        <taxon>Zoopagomycota</taxon>
        <taxon>Kickxellomycotina</taxon>
        <taxon>Harpellomycetes</taxon>
        <taxon>Harpellales</taxon>
        <taxon>Legeriomycetaceae</taxon>
        <taxon>Zancudomyces</taxon>
    </lineage>
</organism>
<evidence type="ECO:0000256" key="1">
    <source>
        <dbReference type="ARBA" id="ARBA00005949"/>
    </source>
</evidence>
<protein>
    <submittedName>
        <fullName evidence="5">Putative ankyrin repeat protein</fullName>
    </submittedName>
</protein>
<dbReference type="SMART" id="SM00248">
    <property type="entry name" value="ANK"/>
    <property type="match status" value="11"/>
</dbReference>
<evidence type="ECO:0000256" key="3">
    <source>
        <dbReference type="ARBA" id="ARBA00023043"/>
    </source>
</evidence>
<comment type="caution">
    <text evidence="5">The sequence shown here is derived from an EMBL/GenBank/DDBJ whole genome shotgun (WGS) entry which is preliminary data.</text>
</comment>
<dbReference type="SUPFAM" id="SSF48403">
    <property type="entry name" value="Ankyrin repeat"/>
    <property type="match status" value="2"/>
</dbReference>
<dbReference type="AlphaFoldDB" id="A0A1R1PHB7"/>
<keyword evidence="3 4" id="KW-0040">ANK repeat</keyword>
<dbReference type="Proteomes" id="UP000188320">
    <property type="component" value="Unassembled WGS sequence"/>
</dbReference>
<dbReference type="OrthoDB" id="426293at2759"/>
<dbReference type="GO" id="GO:0045732">
    <property type="term" value="P:positive regulation of protein catabolic process"/>
    <property type="evidence" value="ECO:0007669"/>
    <property type="project" value="TreeGrafter"/>
</dbReference>
<feature type="repeat" description="ANK" evidence="4">
    <location>
        <begin position="527"/>
        <end position="559"/>
    </location>
</feature>
<dbReference type="EMBL" id="LSSK01001211">
    <property type="protein sequence ID" value="OMH80370.1"/>
    <property type="molecule type" value="Genomic_DNA"/>
</dbReference>
<dbReference type="PROSITE" id="PS50088">
    <property type="entry name" value="ANK_REPEAT"/>
    <property type="match status" value="1"/>
</dbReference>
<evidence type="ECO:0000313" key="5">
    <source>
        <dbReference type="EMBL" id="OMH80370.1"/>
    </source>
</evidence>
<dbReference type="InterPro" id="IPR002110">
    <property type="entry name" value="Ankyrin_rpt"/>
</dbReference>
<dbReference type="Gene3D" id="1.25.40.20">
    <property type="entry name" value="Ankyrin repeat-containing domain"/>
    <property type="match status" value="3"/>
</dbReference>
<sequence length="646" mass="72535">MFSEVKHDTVNINRLAKLAYETSNYGLAKRILKTSGYKIRELDENILKTICMNGDYESAHSIINDAPERVSGSSLLDAIKSGNTRLVGILIDLGLEIAYPGFMGIKVACRKKNIDMVRFLIRNGALPRNVQNNGVLDTCLPNDHKILDLLLSQSCTHYKSVLGDHVRTNDDKKPRFTNVLSFFITNGLRCSRVGLEIFKKYIDARDVNGIKSFLNRNSWLPLGYTKGKRQRFNQVLVNIAEYIIHDDSSRDNTSTEENSYQHKSKYRKIHDGKKSLSTPQCMLIDDSYFQQATSKLTIRDFELLDLLIENGADINSHNFLVLRTAYKAGNIWWIEHFISKNAKVGTEEFNGINEACESGKIEVLKHLIGFSPPTKKETIYNGIRAAVGHDNFEMVKLLVEKVADLSDSKYNGIREACASNNEEMVKYLFKNGASLGRACNTGLSEACLLGNAKIVKILIDSHVDLKYTHANGINEACTSNSLEIVKLLTSAGAKLDGLPSNGVYEACKNNNLELVRFLLQHGAQVGQLQSVINYAAEVNNLELVKLLLQYGAQIHKEPYSGTHEAFKNDNLEMLRLLCKHGAKITPNPYCGMAEACKNNNLEMVCFLLRKNPSLVSNADYGIREVCKNRNTTIARALVNFFFFFFR</sequence>
<evidence type="ECO:0000256" key="2">
    <source>
        <dbReference type="ARBA" id="ARBA00022737"/>
    </source>
</evidence>
<keyword evidence="2" id="KW-0677">Repeat</keyword>
<dbReference type="GO" id="GO:0016567">
    <property type="term" value="P:protein ubiquitination"/>
    <property type="evidence" value="ECO:0007669"/>
    <property type="project" value="TreeGrafter"/>
</dbReference>
<dbReference type="Pfam" id="PF12796">
    <property type="entry name" value="Ank_2"/>
    <property type="match status" value="2"/>
</dbReference>
<dbReference type="PANTHER" id="PTHR24136">
    <property type="entry name" value="SOWAH (DROSOPHILA) HOMOLOG"/>
    <property type="match status" value="1"/>
</dbReference>
<gene>
    <name evidence="5" type="ORF">AX774_g6196</name>
</gene>
<keyword evidence="6" id="KW-1185">Reference proteome</keyword>
<comment type="similarity">
    <text evidence="1">Belongs to the ankyrin SOCS box (ASB) family.</text>
</comment>
<evidence type="ECO:0000313" key="6">
    <source>
        <dbReference type="Proteomes" id="UP000188320"/>
    </source>
</evidence>
<evidence type="ECO:0000256" key="4">
    <source>
        <dbReference type="PROSITE-ProRule" id="PRU00023"/>
    </source>
</evidence>
<dbReference type="InterPro" id="IPR051573">
    <property type="entry name" value="Ankyrin-SOCS_box_domain"/>
</dbReference>
<dbReference type="PANTHER" id="PTHR24136:SF15">
    <property type="entry name" value="ANK_REP_REGION DOMAIN-CONTAINING PROTEIN"/>
    <property type="match status" value="1"/>
</dbReference>
<proteinExistence type="inferred from homology"/>
<reference evidence="6" key="1">
    <citation type="submission" date="2017-01" db="EMBL/GenBank/DDBJ databases">
        <authorList>
            <person name="Wang Y."/>
            <person name="White M."/>
            <person name="Kvist S."/>
            <person name="Moncalvo J.-M."/>
        </authorList>
    </citation>
    <scope>NUCLEOTIDE SEQUENCE [LARGE SCALE GENOMIC DNA]</scope>
    <source>
        <strain evidence="6">COL-18-3</strain>
    </source>
</reference>